<evidence type="ECO:0000256" key="1">
    <source>
        <dbReference type="SAM" id="Phobius"/>
    </source>
</evidence>
<dbReference type="Proteomes" id="UP000811255">
    <property type="component" value="Unassembled WGS sequence"/>
</dbReference>
<dbReference type="EMBL" id="JAHFVK010000002">
    <property type="protein sequence ID" value="MBT2135536.1"/>
    <property type="molecule type" value="Genomic_DNA"/>
</dbReference>
<evidence type="ECO:0000313" key="2">
    <source>
        <dbReference type="EMBL" id="MBT2135536.1"/>
    </source>
</evidence>
<organism evidence="2 3">
    <name type="scientific">Croceibacterium selenioxidans</name>
    <dbReference type="NCBI Taxonomy" id="2838833"/>
    <lineage>
        <taxon>Bacteria</taxon>
        <taxon>Pseudomonadati</taxon>
        <taxon>Pseudomonadota</taxon>
        <taxon>Alphaproteobacteria</taxon>
        <taxon>Sphingomonadales</taxon>
        <taxon>Erythrobacteraceae</taxon>
        <taxon>Croceibacterium</taxon>
    </lineage>
</organism>
<keyword evidence="3" id="KW-1185">Reference proteome</keyword>
<gene>
    <name evidence="2" type="ORF">KK137_14455</name>
</gene>
<keyword evidence="1" id="KW-0812">Transmembrane</keyword>
<accession>A0ABS5W735</accession>
<keyword evidence="1" id="KW-0472">Membrane</keyword>
<protein>
    <submittedName>
        <fullName evidence="2">Uncharacterized protein</fullName>
    </submittedName>
</protein>
<feature type="transmembrane region" description="Helical" evidence="1">
    <location>
        <begin position="24"/>
        <end position="46"/>
    </location>
</feature>
<comment type="caution">
    <text evidence="2">The sequence shown here is derived from an EMBL/GenBank/DDBJ whole genome shotgun (WGS) entry which is preliminary data.</text>
</comment>
<sequence length="100" mass="11790">MTAKKIRKTPHHHGYADLGMSRYFALYLAQAGWFALGFLLFSRAYWPSACQPKDFLDVYECSIRLPEGRGWVESSLMTWLWSTPLLIILEIQRRFKNFSR</sequence>
<dbReference type="RefSeq" id="WP_214537239.1">
    <property type="nucleotide sequence ID" value="NZ_JAHFVK010000002.1"/>
</dbReference>
<proteinExistence type="predicted"/>
<name>A0ABS5W735_9SPHN</name>
<reference evidence="2 3" key="1">
    <citation type="submission" date="2021-05" db="EMBL/GenBank/DDBJ databases">
        <title>Croceibacterium sp. LX-88 genome sequence.</title>
        <authorList>
            <person name="Luo X."/>
        </authorList>
    </citation>
    <scope>NUCLEOTIDE SEQUENCE [LARGE SCALE GENOMIC DNA]</scope>
    <source>
        <strain evidence="2 3">LX-88</strain>
    </source>
</reference>
<keyword evidence="1" id="KW-1133">Transmembrane helix</keyword>
<evidence type="ECO:0000313" key="3">
    <source>
        <dbReference type="Proteomes" id="UP000811255"/>
    </source>
</evidence>